<dbReference type="PROSITE" id="PS00107">
    <property type="entry name" value="PROTEIN_KINASE_ATP"/>
    <property type="match status" value="1"/>
</dbReference>
<dbReference type="CDD" id="cd06606">
    <property type="entry name" value="STKc_MAPKKK"/>
    <property type="match status" value="1"/>
</dbReference>
<dbReference type="AlphaFoldDB" id="A0A1R2CAX7"/>
<dbReference type="Gene3D" id="1.10.510.10">
    <property type="entry name" value="Transferase(Phosphotransferase) domain 1"/>
    <property type="match status" value="1"/>
</dbReference>
<keyword evidence="3" id="KW-0808">Transferase</keyword>
<evidence type="ECO:0000256" key="5">
    <source>
        <dbReference type="ARBA" id="ARBA00022777"/>
    </source>
</evidence>
<dbReference type="SUPFAM" id="SSF56112">
    <property type="entry name" value="Protein kinase-like (PK-like)"/>
    <property type="match status" value="1"/>
</dbReference>
<evidence type="ECO:0000313" key="10">
    <source>
        <dbReference type="EMBL" id="OMJ86158.1"/>
    </source>
</evidence>
<dbReference type="GO" id="GO:0004674">
    <property type="term" value="F:protein serine/threonine kinase activity"/>
    <property type="evidence" value="ECO:0007669"/>
    <property type="project" value="UniProtKB-KW"/>
</dbReference>
<dbReference type="PRINTS" id="PR00109">
    <property type="entry name" value="TYRKINASE"/>
</dbReference>
<comment type="subunit">
    <text evidence="1">Monomer.</text>
</comment>
<name>A0A1R2CAX7_9CILI</name>
<keyword evidence="4 7" id="KW-0547">Nucleotide-binding</keyword>
<dbReference type="PROSITE" id="PS50011">
    <property type="entry name" value="PROTEIN_KINASE_DOM"/>
    <property type="match status" value="1"/>
</dbReference>
<proteinExistence type="inferred from homology"/>
<comment type="caution">
    <text evidence="10">The sequence shown here is derived from an EMBL/GenBank/DDBJ whole genome shotgun (WGS) entry which is preliminary data.</text>
</comment>
<keyword evidence="5" id="KW-0418">Kinase</keyword>
<dbReference type="InterPro" id="IPR050538">
    <property type="entry name" value="MAP_kinase_kinase_kinase"/>
</dbReference>
<evidence type="ECO:0000256" key="4">
    <source>
        <dbReference type="ARBA" id="ARBA00022741"/>
    </source>
</evidence>
<sequence length="350" mass="39525">MGAGCCKADDAHPISMTHGRRIVPFQLDSSRDHQKELTELTLTENTLNNNLISWQRGDLVGEGVYGKVYQAMNLITGELLAVKSYKLNHDGEIAQKELISIKRELKILKSLDHPNIIKYFQVDYEGNTNTIDILTEYVPSGSMLNLLQKYRVFSESVIRNYTKQLLDGLDYLHSNEVIHRDLKSANILITEDSTLKLTDFGCSRRFDSNVSSQSKSFKGSPYWMSPEMVTNTGHSYPSDIWSLGCLVIEMASGRPPWSNYSKFSKDVLRLIAKPGNMPDMPRVSPSLMDFISRCLQRDPEKRATAKELLAHEFITVAPPAKCYDSIRTSTNNLSVNNSHNGKITDLKKEL</sequence>
<dbReference type="Proteomes" id="UP000187209">
    <property type="component" value="Unassembled WGS sequence"/>
</dbReference>
<feature type="binding site" evidence="7">
    <location>
        <position position="83"/>
    </location>
    <ligand>
        <name>ATP</name>
        <dbReference type="ChEBI" id="CHEBI:30616"/>
    </ligand>
</feature>
<evidence type="ECO:0000256" key="2">
    <source>
        <dbReference type="ARBA" id="ARBA00022527"/>
    </source>
</evidence>
<dbReference type="FunFam" id="1.10.510.10:FF:000571">
    <property type="entry name" value="Maternal embryonic leucine zipper kinase"/>
    <property type="match status" value="1"/>
</dbReference>
<dbReference type="OrthoDB" id="266718at2759"/>
<dbReference type="EMBL" id="MPUH01000214">
    <property type="protein sequence ID" value="OMJ86158.1"/>
    <property type="molecule type" value="Genomic_DNA"/>
</dbReference>
<keyword evidence="11" id="KW-1185">Reference proteome</keyword>
<accession>A0A1R2CAX7</accession>
<evidence type="ECO:0000256" key="7">
    <source>
        <dbReference type="PROSITE-ProRule" id="PRU10141"/>
    </source>
</evidence>
<gene>
    <name evidence="10" type="ORF">SteCoe_12357</name>
</gene>
<keyword evidence="2 8" id="KW-0723">Serine/threonine-protein kinase</keyword>
<dbReference type="InterPro" id="IPR000719">
    <property type="entry name" value="Prot_kinase_dom"/>
</dbReference>
<evidence type="ECO:0000313" key="11">
    <source>
        <dbReference type="Proteomes" id="UP000187209"/>
    </source>
</evidence>
<dbReference type="InterPro" id="IPR001245">
    <property type="entry name" value="Ser-Thr/Tyr_kinase_cat_dom"/>
</dbReference>
<reference evidence="10 11" key="1">
    <citation type="submission" date="2016-11" db="EMBL/GenBank/DDBJ databases">
        <title>The macronuclear genome of Stentor coeruleus: a giant cell with tiny introns.</title>
        <authorList>
            <person name="Slabodnick M."/>
            <person name="Ruby J.G."/>
            <person name="Reiff S.B."/>
            <person name="Swart E.C."/>
            <person name="Gosai S."/>
            <person name="Prabakaran S."/>
            <person name="Witkowska E."/>
            <person name="Larue G.E."/>
            <person name="Fisher S."/>
            <person name="Freeman R.M."/>
            <person name="Gunawardena J."/>
            <person name="Chu W."/>
            <person name="Stover N.A."/>
            <person name="Gregory B.D."/>
            <person name="Nowacki M."/>
            <person name="Derisi J."/>
            <person name="Roy S.W."/>
            <person name="Marshall W.F."/>
            <person name="Sood P."/>
        </authorList>
    </citation>
    <scope>NUCLEOTIDE SEQUENCE [LARGE SCALE GENOMIC DNA]</scope>
    <source>
        <strain evidence="10">WM001</strain>
    </source>
</reference>
<dbReference type="SMART" id="SM00220">
    <property type="entry name" value="S_TKc"/>
    <property type="match status" value="1"/>
</dbReference>
<keyword evidence="6 7" id="KW-0067">ATP-binding</keyword>
<evidence type="ECO:0000256" key="1">
    <source>
        <dbReference type="ARBA" id="ARBA00011245"/>
    </source>
</evidence>
<comment type="similarity">
    <text evidence="8">Belongs to the protein kinase superfamily.</text>
</comment>
<evidence type="ECO:0000256" key="8">
    <source>
        <dbReference type="RuleBase" id="RU000304"/>
    </source>
</evidence>
<dbReference type="InterPro" id="IPR017441">
    <property type="entry name" value="Protein_kinase_ATP_BS"/>
</dbReference>
<dbReference type="GO" id="GO:0005524">
    <property type="term" value="F:ATP binding"/>
    <property type="evidence" value="ECO:0007669"/>
    <property type="project" value="UniProtKB-UniRule"/>
</dbReference>
<evidence type="ECO:0000256" key="6">
    <source>
        <dbReference type="ARBA" id="ARBA00022840"/>
    </source>
</evidence>
<evidence type="ECO:0000259" key="9">
    <source>
        <dbReference type="PROSITE" id="PS50011"/>
    </source>
</evidence>
<feature type="domain" description="Protein kinase" evidence="9">
    <location>
        <begin position="54"/>
        <end position="314"/>
    </location>
</feature>
<dbReference type="InterPro" id="IPR008271">
    <property type="entry name" value="Ser/Thr_kinase_AS"/>
</dbReference>
<dbReference type="PROSITE" id="PS00108">
    <property type="entry name" value="PROTEIN_KINASE_ST"/>
    <property type="match status" value="1"/>
</dbReference>
<protein>
    <recommendedName>
        <fullName evidence="9">Protein kinase domain-containing protein</fullName>
    </recommendedName>
</protein>
<dbReference type="Pfam" id="PF00069">
    <property type="entry name" value="Pkinase"/>
    <property type="match status" value="1"/>
</dbReference>
<organism evidence="10 11">
    <name type="scientific">Stentor coeruleus</name>
    <dbReference type="NCBI Taxonomy" id="5963"/>
    <lineage>
        <taxon>Eukaryota</taxon>
        <taxon>Sar</taxon>
        <taxon>Alveolata</taxon>
        <taxon>Ciliophora</taxon>
        <taxon>Postciliodesmatophora</taxon>
        <taxon>Heterotrichea</taxon>
        <taxon>Heterotrichida</taxon>
        <taxon>Stentoridae</taxon>
        <taxon>Stentor</taxon>
    </lineage>
</organism>
<evidence type="ECO:0000256" key="3">
    <source>
        <dbReference type="ARBA" id="ARBA00022679"/>
    </source>
</evidence>
<dbReference type="PANTHER" id="PTHR48016">
    <property type="entry name" value="MAP KINASE KINASE KINASE SSK2-RELATED-RELATED"/>
    <property type="match status" value="1"/>
</dbReference>
<dbReference type="InterPro" id="IPR011009">
    <property type="entry name" value="Kinase-like_dom_sf"/>
</dbReference>